<dbReference type="InterPro" id="IPR036227">
    <property type="entry name" value="Ribosomal_uL15/eL18_sf"/>
</dbReference>
<dbReference type="AlphaFoldDB" id="A0AAW0J570"/>
<evidence type="ECO:0000313" key="7">
    <source>
        <dbReference type="EMBL" id="KAK7821889.1"/>
    </source>
</evidence>
<keyword evidence="2" id="KW-0689">Ribosomal protein</keyword>
<keyword evidence="8" id="KW-1185">Reference proteome</keyword>
<feature type="non-terminal residue" evidence="7">
    <location>
        <position position="1"/>
    </location>
</feature>
<dbReference type="Gene3D" id="3.100.10.10">
    <property type="match status" value="1"/>
</dbReference>
<dbReference type="GO" id="GO:0003735">
    <property type="term" value="F:structural constituent of ribosome"/>
    <property type="evidence" value="ECO:0007669"/>
    <property type="project" value="TreeGrafter"/>
</dbReference>
<comment type="similarity">
    <text evidence="1">Belongs to the universal ribosomal protein uL15 family.</text>
</comment>
<proteinExistence type="inferred from homology"/>
<dbReference type="PANTHER" id="PTHR11721">
    <property type="entry name" value="60S RIBOSOMAL PROTEIN L27A"/>
    <property type="match status" value="1"/>
</dbReference>
<accession>A0AAW0J570</accession>
<evidence type="ECO:0000256" key="5">
    <source>
        <dbReference type="ARBA" id="ARBA00035200"/>
    </source>
</evidence>
<evidence type="ECO:0000256" key="6">
    <source>
        <dbReference type="ARBA" id="ARBA00035527"/>
    </source>
</evidence>
<dbReference type="Proteomes" id="UP001488838">
    <property type="component" value="Unassembled WGS sequence"/>
</dbReference>
<dbReference type="PANTHER" id="PTHR11721:SF34">
    <property type="entry name" value="RIBOSOMAL PROTEIN L18E_L15P DOMAIN-CONTAINING PROTEIN"/>
    <property type="match status" value="1"/>
</dbReference>
<dbReference type="GO" id="GO:0022625">
    <property type="term" value="C:cytosolic large ribosomal subunit"/>
    <property type="evidence" value="ECO:0007669"/>
    <property type="project" value="TreeGrafter"/>
</dbReference>
<organism evidence="7 8">
    <name type="scientific">Myodes glareolus</name>
    <name type="common">Bank vole</name>
    <name type="synonym">Clethrionomys glareolus</name>
    <dbReference type="NCBI Taxonomy" id="447135"/>
    <lineage>
        <taxon>Eukaryota</taxon>
        <taxon>Metazoa</taxon>
        <taxon>Chordata</taxon>
        <taxon>Craniata</taxon>
        <taxon>Vertebrata</taxon>
        <taxon>Euteleostomi</taxon>
        <taxon>Mammalia</taxon>
        <taxon>Eutheria</taxon>
        <taxon>Euarchontoglires</taxon>
        <taxon>Glires</taxon>
        <taxon>Rodentia</taxon>
        <taxon>Myomorpha</taxon>
        <taxon>Muroidea</taxon>
        <taxon>Cricetidae</taxon>
        <taxon>Arvicolinae</taxon>
        <taxon>Myodes</taxon>
    </lineage>
</organism>
<keyword evidence="4" id="KW-0379">Hydroxylation</keyword>
<dbReference type="EMBL" id="JBBHLL010000062">
    <property type="protein sequence ID" value="KAK7821889.1"/>
    <property type="molecule type" value="Genomic_DNA"/>
</dbReference>
<evidence type="ECO:0000256" key="1">
    <source>
        <dbReference type="ARBA" id="ARBA00007320"/>
    </source>
</evidence>
<evidence type="ECO:0000256" key="2">
    <source>
        <dbReference type="ARBA" id="ARBA00022980"/>
    </source>
</evidence>
<protein>
    <recommendedName>
        <fullName evidence="5">Large ribosomal subunit protein uL15</fullName>
    </recommendedName>
    <alternativeName>
        <fullName evidence="6">60S ribosomal protein L27a</fullName>
    </alternativeName>
</protein>
<dbReference type="SUPFAM" id="SSF52080">
    <property type="entry name" value="Ribosomal proteins L15p and L18e"/>
    <property type="match status" value="1"/>
</dbReference>
<name>A0AAW0J570_MYOGA</name>
<reference evidence="7 8" key="1">
    <citation type="journal article" date="2023" name="bioRxiv">
        <title>Conserved and derived expression patterns and positive selection on dental genes reveal complex evolutionary context of ever-growing rodent molars.</title>
        <authorList>
            <person name="Calamari Z.T."/>
            <person name="Song A."/>
            <person name="Cohen E."/>
            <person name="Akter M."/>
            <person name="Roy R.D."/>
            <person name="Hallikas O."/>
            <person name="Christensen M.M."/>
            <person name="Li P."/>
            <person name="Marangoni P."/>
            <person name="Jernvall J."/>
            <person name="Klein O.D."/>
        </authorList>
    </citation>
    <scope>NUCLEOTIDE SEQUENCE [LARGE SCALE GENOMIC DNA]</scope>
    <source>
        <strain evidence="7">V071</strain>
    </source>
</reference>
<comment type="caution">
    <text evidence="7">The sequence shown here is derived from an EMBL/GenBank/DDBJ whole genome shotgun (WGS) entry which is preliminary data.</text>
</comment>
<evidence type="ECO:0000256" key="3">
    <source>
        <dbReference type="ARBA" id="ARBA00023274"/>
    </source>
</evidence>
<gene>
    <name evidence="7" type="ORF">U0070_004853</name>
</gene>
<keyword evidence="3" id="KW-0687">Ribonucleoprotein</keyword>
<sequence>QFQEPSPPWLTLQGHWLSCTSFVRGKYHSGDFGKVGSRHSHLKRTRSFCPMASLVQLWTSTWRNGAHSDNRAASIIDVAQLGYCKGLGTGKFVIIKAKLFSRRAEEQRKGIKGTCALVGQLSGTLGQSVSKNPEGECSSALGIAVMKDNPHSAPSPSNSQLRNGLVTQDWQDQAADLGGQGVKPQASKVKIKVCQSSWVSKTGPATGGWATGLKAH</sequence>
<evidence type="ECO:0000256" key="4">
    <source>
        <dbReference type="ARBA" id="ARBA00023278"/>
    </source>
</evidence>
<evidence type="ECO:0000313" key="8">
    <source>
        <dbReference type="Proteomes" id="UP001488838"/>
    </source>
</evidence>